<proteinExistence type="predicted"/>
<dbReference type="Gene3D" id="3.40.50.2000">
    <property type="entry name" value="Glycogen Phosphorylase B"/>
    <property type="match status" value="2"/>
</dbReference>
<organism evidence="1 2">
    <name type="scientific">Brevibacterium daeguense</name>
    <dbReference type="NCBI Taxonomy" id="909936"/>
    <lineage>
        <taxon>Bacteria</taxon>
        <taxon>Bacillati</taxon>
        <taxon>Actinomycetota</taxon>
        <taxon>Actinomycetes</taxon>
        <taxon>Micrococcales</taxon>
        <taxon>Brevibacteriaceae</taxon>
        <taxon>Brevibacterium</taxon>
    </lineage>
</organism>
<reference evidence="2" key="1">
    <citation type="journal article" date="2019" name="Int. J. Syst. Evol. Microbiol.">
        <title>The Global Catalogue of Microorganisms (GCM) 10K type strain sequencing project: providing services to taxonomists for standard genome sequencing and annotation.</title>
        <authorList>
            <consortium name="The Broad Institute Genomics Platform"/>
            <consortium name="The Broad Institute Genome Sequencing Center for Infectious Disease"/>
            <person name="Wu L."/>
            <person name="Ma J."/>
        </authorList>
    </citation>
    <scope>NUCLEOTIDE SEQUENCE [LARGE SCALE GENOMIC DNA]</scope>
    <source>
        <strain evidence="2">JCM 17458</strain>
    </source>
</reference>
<dbReference type="EMBL" id="BAABAZ010000012">
    <property type="protein sequence ID" value="GAA4285218.1"/>
    <property type="molecule type" value="Genomic_DNA"/>
</dbReference>
<name>A0ABP8EMQ7_9MICO</name>
<comment type="caution">
    <text evidence="1">The sequence shown here is derived from an EMBL/GenBank/DDBJ whole genome shotgun (WGS) entry which is preliminary data.</text>
</comment>
<dbReference type="Proteomes" id="UP001501586">
    <property type="component" value="Unassembled WGS sequence"/>
</dbReference>
<dbReference type="RefSeq" id="WP_236863018.1">
    <property type="nucleotide sequence ID" value="NZ_BAABAZ010000012.1"/>
</dbReference>
<dbReference type="SUPFAM" id="SSF53756">
    <property type="entry name" value="UDP-Glycosyltransferase/glycogen phosphorylase"/>
    <property type="match status" value="1"/>
</dbReference>
<accession>A0ABP8EMQ7</accession>
<protein>
    <submittedName>
        <fullName evidence="1">Uncharacterized protein</fullName>
    </submittedName>
</protein>
<evidence type="ECO:0000313" key="1">
    <source>
        <dbReference type="EMBL" id="GAA4285218.1"/>
    </source>
</evidence>
<evidence type="ECO:0000313" key="2">
    <source>
        <dbReference type="Proteomes" id="UP001501586"/>
    </source>
</evidence>
<keyword evidence="2" id="KW-1185">Reference proteome</keyword>
<sequence length="377" mass="40496">MTETGGNLILDPDTRILHVLTESAGVVAEVARVAIRRHLIAGFRVAVASRQAVFAELDLPAGPNLVHIDVPVRSGLRPGDVGRAFTLHQHYRHVDVVHAHGLHAAALAGLAMTGLPAHLRPALVATVGRFSPGGAIDSAEAALVSRWAAVVLGTTDPVCERFVDEVPIVERAELITPDIDTVWEARRTRREVRDDLGLRAGTWLIAAPVELTDHDPLTTIVEAALELRAQRPDWRWAVAFTGAGRLRGIIDEEVASRRRDIILADGVSTVDIVSAADLVLATERMTAIDAEGIMQLARPAVFVGTERAGRVWGDAVPRVGSTDTRALLREIERLIDDPAERARTAIAGKRRVIDVDGADLIAGDLLDVYAAALPAAR</sequence>
<gene>
    <name evidence="1" type="ORF">GCM10022261_27490</name>
</gene>